<protein>
    <submittedName>
        <fullName evidence="1">Uncharacterized protein</fullName>
    </submittedName>
</protein>
<sequence length="42" mass="4740">MEIVSLETPVALDTFSIPPQPIVLASEARNNRLVFSLRNRLM</sequence>
<comment type="caution">
    <text evidence="1">The sequence shown here is derived from an EMBL/GenBank/DDBJ whole genome shotgun (WGS) entry which is preliminary data.</text>
</comment>
<dbReference type="EMBL" id="LNQE01001422">
    <property type="protein sequence ID" value="KUG17778.1"/>
    <property type="molecule type" value="Genomic_DNA"/>
</dbReference>
<gene>
    <name evidence="1" type="ORF">ASZ90_012551</name>
</gene>
<name>A0A0W8FAZ8_9ZZZZ</name>
<dbReference type="AlphaFoldDB" id="A0A0W8FAZ8"/>
<evidence type="ECO:0000313" key="1">
    <source>
        <dbReference type="EMBL" id="KUG17778.1"/>
    </source>
</evidence>
<reference evidence="1" key="1">
    <citation type="journal article" date="2015" name="Proc. Natl. Acad. Sci. U.S.A.">
        <title>Networks of energetic and metabolic interactions define dynamics in microbial communities.</title>
        <authorList>
            <person name="Embree M."/>
            <person name="Liu J.K."/>
            <person name="Al-Bassam M.M."/>
            <person name="Zengler K."/>
        </authorList>
    </citation>
    <scope>NUCLEOTIDE SEQUENCE</scope>
</reference>
<proteinExistence type="predicted"/>
<accession>A0A0W8FAZ8</accession>
<organism evidence="1">
    <name type="scientific">hydrocarbon metagenome</name>
    <dbReference type="NCBI Taxonomy" id="938273"/>
    <lineage>
        <taxon>unclassified sequences</taxon>
        <taxon>metagenomes</taxon>
        <taxon>ecological metagenomes</taxon>
    </lineage>
</organism>